<dbReference type="GO" id="GO:0007005">
    <property type="term" value="P:mitochondrion organization"/>
    <property type="evidence" value="ECO:0007669"/>
    <property type="project" value="TreeGrafter"/>
</dbReference>
<comment type="similarity">
    <text evidence="2 6">Belongs to the prohibitin family.</text>
</comment>
<evidence type="ECO:0000256" key="6">
    <source>
        <dbReference type="RuleBase" id="RU366048"/>
    </source>
</evidence>
<dbReference type="EMBL" id="KV921272">
    <property type="protein sequence ID" value="ORE21928.1"/>
    <property type="molecule type" value="Genomic_DNA"/>
</dbReference>
<evidence type="ECO:0000256" key="4">
    <source>
        <dbReference type="ARBA" id="ARBA00023128"/>
    </source>
</evidence>
<keyword evidence="5" id="KW-0472">Membrane</keyword>
<dbReference type="Pfam" id="PF01145">
    <property type="entry name" value="Band_7"/>
    <property type="match status" value="1"/>
</dbReference>
<evidence type="ECO:0000256" key="3">
    <source>
        <dbReference type="ARBA" id="ARBA00022792"/>
    </source>
</evidence>
<reference evidence="8 9" key="1">
    <citation type="journal article" date="2016" name="Proc. Natl. Acad. Sci. U.S.A.">
        <title>Lipid metabolic changes in an early divergent fungus govern the establishment of a mutualistic symbiosis with endobacteria.</title>
        <authorList>
            <person name="Lastovetsky O.A."/>
            <person name="Gaspar M.L."/>
            <person name="Mondo S.J."/>
            <person name="LaButti K.M."/>
            <person name="Sandor L."/>
            <person name="Grigoriev I.V."/>
            <person name="Henry S.A."/>
            <person name="Pawlowska T.E."/>
        </authorList>
    </citation>
    <scope>NUCLEOTIDE SEQUENCE [LARGE SCALE GENOMIC DNA]</scope>
    <source>
        <strain evidence="8 9">ATCC 11559</strain>
    </source>
</reference>
<gene>
    <name evidence="8" type="ORF">BCV71DRAFT_210061</name>
</gene>
<dbReference type="VEuPathDB" id="FungiDB:BCV72DRAFT_207291"/>
<accession>A0A1X0SCR9</accession>
<feature type="domain" description="Band 7" evidence="7">
    <location>
        <begin position="44"/>
        <end position="205"/>
    </location>
</feature>
<comment type="subcellular location">
    <subcellularLocation>
        <location evidence="1 6">Mitochondrion inner membrane</location>
    </subcellularLocation>
</comment>
<keyword evidence="3 6" id="KW-0999">Mitochondrion inner membrane</keyword>
<evidence type="ECO:0000259" key="7">
    <source>
        <dbReference type="SMART" id="SM00244"/>
    </source>
</evidence>
<dbReference type="PANTHER" id="PTHR23222">
    <property type="entry name" value="PROHIBITIN"/>
    <property type="match status" value="1"/>
</dbReference>
<dbReference type="AlphaFoldDB" id="A0A1X0SCR9"/>
<dbReference type="FunFam" id="3.30.479.30:FF:000001">
    <property type="entry name" value="Prohibitin 2"/>
    <property type="match status" value="1"/>
</dbReference>
<dbReference type="Proteomes" id="UP000242381">
    <property type="component" value="Unassembled WGS sequence"/>
</dbReference>
<dbReference type="OMA" id="VPFIQNP"/>
<dbReference type="InterPro" id="IPR036013">
    <property type="entry name" value="Band_7/SPFH_dom_sf"/>
</dbReference>
<dbReference type="PANTHER" id="PTHR23222:SF1">
    <property type="entry name" value="PROHIBITIN-2"/>
    <property type="match status" value="1"/>
</dbReference>
<evidence type="ECO:0000313" key="9">
    <source>
        <dbReference type="Proteomes" id="UP000242381"/>
    </source>
</evidence>
<evidence type="ECO:0000256" key="5">
    <source>
        <dbReference type="ARBA" id="ARBA00023136"/>
    </source>
</evidence>
<name>A0A1X0SCR9_RHIZD</name>
<protein>
    <recommendedName>
        <fullName evidence="6">Prohibitin</fullName>
    </recommendedName>
</protein>
<dbReference type="CDD" id="cd03401">
    <property type="entry name" value="SPFH_prohibitin"/>
    <property type="match status" value="1"/>
</dbReference>
<evidence type="ECO:0000256" key="1">
    <source>
        <dbReference type="ARBA" id="ARBA00004273"/>
    </source>
</evidence>
<dbReference type="GO" id="GO:0000423">
    <property type="term" value="P:mitophagy"/>
    <property type="evidence" value="ECO:0007669"/>
    <property type="project" value="UniProtKB-ARBA"/>
</dbReference>
<evidence type="ECO:0000313" key="8">
    <source>
        <dbReference type="EMBL" id="ORE21928.1"/>
    </source>
</evidence>
<dbReference type="SUPFAM" id="SSF117892">
    <property type="entry name" value="Band 7/SPFH domain"/>
    <property type="match status" value="1"/>
</dbReference>
<dbReference type="InterPro" id="IPR001107">
    <property type="entry name" value="Band_7"/>
</dbReference>
<dbReference type="SMART" id="SM00244">
    <property type="entry name" value="PHB"/>
    <property type="match status" value="1"/>
</dbReference>
<evidence type="ECO:0000256" key="2">
    <source>
        <dbReference type="ARBA" id="ARBA00009658"/>
    </source>
</evidence>
<dbReference type="PRINTS" id="PR00679">
    <property type="entry name" value="PROHIBITIN"/>
</dbReference>
<organism evidence="8 9">
    <name type="scientific">Rhizopus microsporus</name>
    <dbReference type="NCBI Taxonomy" id="58291"/>
    <lineage>
        <taxon>Eukaryota</taxon>
        <taxon>Fungi</taxon>
        <taxon>Fungi incertae sedis</taxon>
        <taxon>Mucoromycota</taxon>
        <taxon>Mucoromycotina</taxon>
        <taxon>Mucoromycetes</taxon>
        <taxon>Mucorales</taxon>
        <taxon>Mucorineae</taxon>
        <taxon>Rhizopodaceae</taxon>
        <taxon>Rhizopus</taxon>
    </lineage>
</organism>
<dbReference type="Gene3D" id="3.30.479.30">
    <property type="entry name" value="Band 7 domain"/>
    <property type="match status" value="1"/>
</dbReference>
<dbReference type="GO" id="GO:0005743">
    <property type="term" value="C:mitochondrial inner membrane"/>
    <property type="evidence" value="ECO:0007669"/>
    <property type="project" value="UniProtKB-SubCell"/>
</dbReference>
<keyword evidence="4" id="KW-0496">Mitochondrion</keyword>
<dbReference type="InterPro" id="IPR000163">
    <property type="entry name" value="Prohibitin"/>
</dbReference>
<sequence>MAQQAKQAAQRLGGMFPQGSGKGIGSAAGALVVLGALGYGVNASLFNVDGGHRAIKYTRLFGVQNTVYNEGTHFMIPWFETPIIYDVRAKPRNVASLTGTKDLQMVNITCRVLSKPRVDQLATVYRTLGQDYDERILPSIVNEVLKSVVAQFTASQLITQRERVSRLVRENLVRRALRFNIILDDVSITHVGFSPVFESAVEAKQIAQQEAQRAAFIVDKARQEKQSVIVRAQGEAKSAELIGEAIKNKPGFLELKRIEAAREIASIISRSGNKVMLDADTLLLNINSPSEKSNVKN</sequence>
<proteinExistence type="inferred from homology"/>